<dbReference type="AlphaFoldDB" id="A0A1C5JCJ7"/>
<evidence type="ECO:0000256" key="1">
    <source>
        <dbReference type="SAM" id="Phobius"/>
    </source>
</evidence>
<keyword evidence="1" id="KW-0812">Transmembrane</keyword>
<reference evidence="3" key="1">
    <citation type="submission" date="2016-06" db="EMBL/GenBank/DDBJ databases">
        <authorList>
            <person name="Varghese N."/>
            <person name="Submissions Spin"/>
        </authorList>
    </citation>
    <scope>NUCLEOTIDE SEQUENCE [LARGE SCALE GENOMIC DNA]</scope>
    <source>
        <strain evidence="3">DSM 45161</strain>
    </source>
</reference>
<feature type="transmembrane region" description="Helical" evidence="1">
    <location>
        <begin position="233"/>
        <end position="253"/>
    </location>
</feature>
<accession>A0A1C5JCJ7</accession>
<keyword evidence="1" id="KW-1133">Transmembrane helix</keyword>
<protein>
    <submittedName>
        <fullName evidence="2">Uncharacterized protein</fullName>
    </submittedName>
</protein>
<keyword evidence="1" id="KW-0472">Membrane</keyword>
<feature type="transmembrane region" description="Helical" evidence="1">
    <location>
        <begin position="120"/>
        <end position="139"/>
    </location>
</feature>
<feature type="transmembrane region" description="Helical" evidence="1">
    <location>
        <begin position="62"/>
        <end position="79"/>
    </location>
</feature>
<feature type="transmembrane region" description="Helical" evidence="1">
    <location>
        <begin position="86"/>
        <end position="108"/>
    </location>
</feature>
<keyword evidence="3" id="KW-1185">Reference proteome</keyword>
<feature type="transmembrane region" description="Helical" evidence="1">
    <location>
        <begin position="160"/>
        <end position="182"/>
    </location>
</feature>
<evidence type="ECO:0000313" key="3">
    <source>
        <dbReference type="Proteomes" id="UP000198215"/>
    </source>
</evidence>
<sequence length="327" mass="34473">MAAQLTTHPAARAVDRYRPLGVALTALAAAMATASLLGPLGFDLMRYRTSPTTLHQLLGSDAAALFVMTPLALAAAVLAHRRHPVAPPLATGVAGYALYTYAQVIIGQEYLRLPGTVERFFPLLLAVFLLAEVVLVLAWRALPSTLPAPSTRLRRATGTTLLVAAGFLTVGLHLPSMLTAWSDPTALTEYASSPTPFWMVKLMDLGIVVPAAVAVGVGVLRRAGWAQRVAYPLLIWLTCLAVSVTAMAVVMLADGDPDASPVLAVGFGVVTVALAGLTVAAYRSLSVRRVPVSSALCYCAPDIPRELLTPPVPVQRGTRSPARSARR</sequence>
<feature type="transmembrane region" description="Helical" evidence="1">
    <location>
        <begin position="259"/>
        <end position="282"/>
    </location>
</feature>
<dbReference type="EMBL" id="LT607753">
    <property type="protein sequence ID" value="SCG67746.1"/>
    <property type="molecule type" value="Genomic_DNA"/>
</dbReference>
<evidence type="ECO:0000313" key="2">
    <source>
        <dbReference type="EMBL" id="SCG67746.1"/>
    </source>
</evidence>
<gene>
    <name evidence="2" type="ORF">GA0070614_4292</name>
</gene>
<proteinExistence type="predicted"/>
<dbReference type="Proteomes" id="UP000198215">
    <property type="component" value="Chromosome I"/>
</dbReference>
<feature type="transmembrane region" description="Helical" evidence="1">
    <location>
        <begin position="20"/>
        <end position="42"/>
    </location>
</feature>
<organism evidence="2 3">
    <name type="scientific">Micromonospora coxensis</name>
    <dbReference type="NCBI Taxonomy" id="356852"/>
    <lineage>
        <taxon>Bacteria</taxon>
        <taxon>Bacillati</taxon>
        <taxon>Actinomycetota</taxon>
        <taxon>Actinomycetes</taxon>
        <taxon>Micromonosporales</taxon>
        <taxon>Micromonosporaceae</taxon>
        <taxon>Micromonospora</taxon>
    </lineage>
</organism>
<dbReference type="OrthoDB" id="3778270at2"/>
<feature type="transmembrane region" description="Helical" evidence="1">
    <location>
        <begin position="202"/>
        <end position="221"/>
    </location>
</feature>
<dbReference type="RefSeq" id="WP_088977614.1">
    <property type="nucleotide sequence ID" value="NZ_LT607753.1"/>
</dbReference>
<name>A0A1C5JCJ7_9ACTN</name>